<evidence type="ECO:0000313" key="10">
    <source>
        <dbReference type="Proteomes" id="UP000051804"/>
    </source>
</evidence>
<evidence type="ECO:0000256" key="5">
    <source>
        <dbReference type="ARBA" id="ARBA00023316"/>
    </source>
</evidence>
<dbReference type="UniPathway" id="UPA00219"/>
<accession>A0A0R1JW99</accession>
<dbReference type="GO" id="GO:0005576">
    <property type="term" value="C:extracellular region"/>
    <property type="evidence" value="ECO:0007669"/>
    <property type="project" value="TreeGrafter"/>
</dbReference>
<proteinExistence type="predicted"/>
<protein>
    <submittedName>
        <fullName evidence="9">ErfK family cell surface protein</fullName>
    </submittedName>
</protein>
<keyword evidence="2" id="KW-0808">Transferase</keyword>
<keyword evidence="10" id="KW-1185">Reference proteome</keyword>
<dbReference type="InterPro" id="IPR038063">
    <property type="entry name" value="Transpep_catalytic_dom"/>
</dbReference>
<dbReference type="GO" id="GO:0008360">
    <property type="term" value="P:regulation of cell shape"/>
    <property type="evidence" value="ECO:0007669"/>
    <property type="project" value="UniProtKB-UniRule"/>
</dbReference>
<dbReference type="Proteomes" id="UP000051804">
    <property type="component" value="Unassembled WGS sequence"/>
</dbReference>
<feature type="chain" id="PRO_5006406276" evidence="7">
    <location>
        <begin position="25"/>
        <end position="621"/>
    </location>
</feature>
<evidence type="ECO:0000313" key="9">
    <source>
        <dbReference type="EMBL" id="KRK71111.1"/>
    </source>
</evidence>
<evidence type="ECO:0000256" key="4">
    <source>
        <dbReference type="ARBA" id="ARBA00022984"/>
    </source>
</evidence>
<evidence type="ECO:0000256" key="7">
    <source>
        <dbReference type="SAM" id="SignalP"/>
    </source>
</evidence>
<dbReference type="Gene3D" id="2.40.440.10">
    <property type="entry name" value="L,D-transpeptidase catalytic domain-like"/>
    <property type="match status" value="1"/>
</dbReference>
<feature type="signal peptide" evidence="7">
    <location>
        <begin position="1"/>
        <end position="24"/>
    </location>
</feature>
<keyword evidence="7" id="KW-0732">Signal</keyword>
<feature type="domain" description="L,D-TPase catalytic" evidence="8">
    <location>
        <begin position="498"/>
        <end position="620"/>
    </location>
</feature>
<keyword evidence="5 6" id="KW-0961">Cell wall biogenesis/degradation</keyword>
<dbReference type="GO" id="GO:0071972">
    <property type="term" value="F:peptidoglycan L,D-transpeptidase activity"/>
    <property type="evidence" value="ECO:0007669"/>
    <property type="project" value="TreeGrafter"/>
</dbReference>
<dbReference type="SUPFAM" id="SSF141523">
    <property type="entry name" value="L,D-transpeptidase catalytic domain-like"/>
    <property type="match status" value="1"/>
</dbReference>
<evidence type="ECO:0000256" key="3">
    <source>
        <dbReference type="ARBA" id="ARBA00022960"/>
    </source>
</evidence>
<sequence>MKRWQWWLAILIGLWVTPAVTAQASAPQYATATQPVAVATTPGGEPTKLINQATYRLAKQQVQNGTTYQYLVSPTGQAVGYAKAGTLKVTRVAQGAWVKANGYARVSKTATAWRTFHWTGARRLAKGTAVKLTGVYYHQNGSAYYSVASTAGKWLGYVNAGSLKLLASPWSAEQADQRIVTVTKNWSAYADLNFHKTGSVYQRTYRSIGRYRHVNGYTYLALADQHNKLVGYINAGAVTVAKDSRGVALKDRGYVLPKAGANAYTSINRTQIKTRTSALAARPAQVRCAYRTLAGELWYSLYDRYGHWLGYAPVSQLSRTSAQGRYQTASGYVTTTKKGYRLWANFNFNRGVSTSTTAYQRTYKIVGVYHHFNGGTYYSLRDGKNHWVGYVNASNATKASKPQGVWLAYRHAMVISRSHYTIWRTFFGKSYGTTVAGRHYTVTGRYRHLNGAWYVSLYSGKTWLGYVNAQAVKMATTVHNYLRPSQSYAYPNARTASFNIEVDLSSQRVYLKYGSKRVYTMYCSSGIGNSTPRGHFRIQERGYSFYNGSEKMGAHYWTSFYQHGVYLFHSVPTDRYGHYIKSQTTQLGMRPMSHGCIRLSVPDAKWINTHVKTGTKVYIHQ</sequence>
<evidence type="ECO:0000256" key="6">
    <source>
        <dbReference type="PROSITE-ProRule" id="PRU01373"/>
    </source>
</evidence>
<dbReference type="PROSITE" id="PS52029">
    <property type="entry name" value="LD_TPASE"/>
    <property type="match status" value="1"/>
</dbReference>
<dbReference type="InterPro" id="IPR005490">
    <property type="entry name" value="LD_TPept_cat_dom"/>
</dbReference>
<gene>
    <name evidence="9" type="ORF">FD02_GL000296</name>
</gene>
<dbReference type="RefSeq" id="WP_235806706.1">
    <property type="nucleotide sequence ID" value="NZ_AZDJ01000030.1"/>
</dbReference>
<evidence type="ECO:0000256" key="1">
    <source>
        <dbReference type="ARBA" id="ARBA00004752"/>
    </source>
</evidence>
<comment type="pathway">
    <text evidence="1 6">Cell wall biogenesis; peptidoglycan biosynthesis.</text>
</comment>
<dbReference type="Pfam" id="PF03734">
    <property type="entry name" value="YkuD"/>
    <property type="match status" value="1"/>
</dbReference>
<dbReference type="GO" id="GO:0018104">
    <property type="term" value="P:peptidoglycan-protein cross-linking"/>
    <property type="evidence" value="ECO:0007669"/>
    <property type="project" value="TreeGrafter"/>
</dbReference>
<dbReference type="CDD" id="cd16913">
    <property type="entry name" value="YkuD_like"/>
    <property type="match status" value="1"/>
</dbReference>
<name>A0A0R1JW99_9LACO</name>
<dbReference type="PANTHER" id="PTHR30582">
    <property type="entry name" value="L,D-TRANSPEPTIDASE"/>
    <property type="match status" value="1"/>
</dbReference>
<dbReference type="AlphaFoldDB" id="A0A0R1JW99"/>
<reference evidence="9 10" key="1">
    <citation type="journal article" date="2015" name="Genome Announc.">
        <title>Expanding the biotechnology potential of lactobacilli through comparative genomics of 213 strains and associated genera.</title>
        <authorList>
            <person name="Sun Z."/>
            <person name="Harris H.M."/>
            <person name="McCann A."/>
            <person name="Guo C."/>
            <person name="Argimon S."/>
            <person name="Zhang W."/>
            <person name="Yang X."/>
            <person name="Jeffery I.B."/>
            <person name="Cooney J.C."/>
            <person name="Kagawa T.F."/>
            <person name="Liu W."/>
            <person name="Song Y."/>
            <person name="Salvetti E."/>
            <person name="Wrobel A."/>
            <person name="Rasinkangas P."/>
            <person name="Parkhill J."/>
            <person name="Rea M.C."/>
            <person name="O'Sullivan O."/>
            <person name="Ritari J."/>
            <person name="Douillard F.P."/>
            <person name="Paul Ross R."/>
            <person name="Yang R."/>
            <person name="Briner A.E."/>
            <person name="Felis G.E."/>
            <person name="de Vos W.M."/>
            <person name="Barrangou R."/>
            <person name="Klaenhammer T.R."/>
            <person name="Caufield P.W."/>
            <person name="Cui Y."/>
            <person name="Zhang H."/>
            <person name="O'Toole P.W."/>
        </authorList>
    </citation>
    <scope>NUCLEOTIDE SEQUENCE [LARGE SCALE GENOMIC DNA]</scope>
    <source>
        <strain evidence="9 10">JCM 17158</strain>
    </source>
</reference>
<dbReference type="PANTHER" id="PTHR30582:SF2">
    <property type="entry name" value="L,D-TRANSPEPTIDASE YCIB-RELATED"/>
    <property type="match status" value="1"/>
</dbReference>
<feature type="active site" description="Nucleophile" evidence="6">
    <location>
        <position position="596"/>
    </location>
</feature>
<dbReference type="GO" id="GO:0071555">
    <property type="term" value="P:cell wall organization"/>
    <property type="evidence" value="ECO:0007669"/>
    <property type="project" value="UniProtKB-UniRule"/>
</dbReference>
<dbReference type="InterPro" id="IPR050979">
    <property type="entry name" value="LD-transpeptidase"/>
</dbReference>
<evidence type="ECO:0000256" key="2">
    <source>
        <dbReference type="ARBA" id="ARBA00022679"/>
    </source>
</evidence>
<dbReference type="GO" id="GO:0016740">
    <property type="term" value="F:transferase activity"/>
    <property type="evidence" value="ECO:0007669"/>
    <property type="project" value="UniProtKB-KW"/>
</dbReference>
<keyword evidence="4 6" id="KW-0573">Peptidoglycan synthesis</keyword>
<keyword evidence="3 6" id="KW-0133">Cell shape</keyword>
<evidence type="ECO:0000259" key="8">
    <source>
        <dbReference type="PROSITE" id="PS52029"/>
    </source>
</evidence>
<feature type="active site" description="Proton donor/acceptor" evidence="6">
    <location>
        <position position="569"/>
    </location>
</feature>
<dbReference type="STRING" id="1291734.FD02_GL000296"/>
<organism evidence="9 10">
    <name type="scientific">Lacticaseibacillus nasuensis JCM 17158</name>
    <dbReference type="NCBI Taxonomy" id="1291734"/>
    <lineage>
        <taxon>Bacteria</taxon>
        <taxon>Bacillati</taxon>
        <taxon>Bacillota</taxon>
        <taxon>Bacilli</taxon>
        <taxon>Lactobacillales</taxon>
        <taxon>Lactobacillaceae</taxon>
        <taxon>Lacticaseibacillus</taxon>
    </lineage>
</organism>
<dbReference type="PATRIC" id="fig|1291734.4.peg.306"/>
<comment type="caution">
    <text evidence="9">The sequence shown here is derived from an EMBL/GenBank/DDBJ whole genome shotgun (WGS) entry which is preliminary data.</text>
</comment>
<dbReference type="EMBL" id="AZDJ01000030">
    <property type="protein sequence ID" value="KRK71111.1"/>
    <property type="molecule type" value="Genomic_DNA"/>
</dbReference>